<evidence type="ECO:0000256" key="4">
    <source>
        <dbReference type="ARBA" id="ARBA00023014"/>
    </source>
</evidence>
<feature type="domain" description="Rieske" evidence="5">
    <location>
        <begin position="5"/>
        <end position="108"/>
    </location>
</feature>
<evidence type="ECO:0000313" key="6">
    <source>
        <dbReference type="EMBL" id="TCO42827.1"/>
    </source>
</evidence>
<dbReference type="AlphaFoldDB" id="A0A4R2IER1"/>
<organism evidence="6 7">
    <name type="scientific">Dokdonella fugitiva</name>
    <dbReference type="NCBI Taxonomy" id="328517"/>
    <lineage>
        <taxon>Bacteria</taxon>
        <taxon>Pseudomonadati</taxon>
        <taxon>Pseudomonadota</taxon>
        <taxon>Gammaproteobacteria</taxon>
        <taxon>Lysobacterales</taxon>
        <taxon>Rhodanobacteraceae</taxon>
        <taxon>Dokdonella</taxon>
    </lineage>
</organism>
<keyword evidence="1" id="KW-0001">2Fe-2S</keyword>
<protein>
    <submittedName>
        <fullName evidence="6">Nitrite reductase/ring-hydroxylating ferredoxin subunit</fullName>
    </submittedName>
</protein>
<evidence type="ECO:0000256" key="1">
    <source>
        <dbReference type="ARBA" id="ARBA00022714"/>
    </source>
</evidence>
<evidence type="ECO:0000259" key="5">
    <source>
        <dbReference type="PROSITE" id="PS51296"/>
    </source>
</evidence>
<proteinExistence type="predicted"/>
<dbReference type="GO" id="GO:0046872">
    <property type="term" value="F:metal ion binding"/>
    <property type="evidence" value="ECO:0007669"/>
    <property type="project" value="UniProtKB-KW"/>
</dbReference>
<keyword evidence="3" id="KW-0408">Iron</keyword>
<keyword evidence="7" id="KW-1185">Reference proteome</keyword>
<dbReference type="GO" id="GO:0051537">
    <property type="term" value="F:2 iron, 2 sulfur cluster binding"/>
    <property type="evidence" value="ECO:0007669"/>
    <property type="project" value="UniProtKB-KW"/>
</dbReference>
<comment type="caution">
    <text evidence="6">The sequence shown here is derived from an EMBL/GenBank/DDBJ whole genome shotgun (WGS) entry which is preliminary data.</text>
</comment>
<evidence type="ECO:0000256" key="3">
    <source>
        <dbReference type="ARBA" id="ARBA00023004"/>
    </source>
</evidence>
<name>A0A4R2IER1_9GAMM</name>
<dbReference type="PROSITE" id="PS51296">
    <property type="entry name" value="RIESKE"/>
    <property type="match status" value="1"/>
</dbReference>
<gene>
    <name evidence="6" type="ORF">EV148_101234</name>
</gene>
<reference evidence="6 7" key="1">
    <citation type="journal article" date="2015" name="Stand. Genomic Sci.">
        <title>Genomic Encyclopedia of Bacterial and Archaeal Type Strains, Phase III: the genomes of soil and plant-associated and newly described type strains.</title>
        <authorList>
            <person name="Whitman W.B."/>
            <person name="Woyke T."/>
            <person name="Klenk H.P."/>
            <person name="Zhou Y."/>
            <person name="Lilburn T.G."/>
            <person name="Beck B.J."/>
            <person name="De Vos P."/>
            <person name="Vandamme P."/>
            <person name="Eisen J.A."/>
            <person name="Garrity G."/>
            <person name="Hugenholtz P."/>
            <person name="Kyrpides N.C."/>
        </authorList>
    </citation>
    <scope>NUCLEOTIDE SEQUENCE [LARGE SCALE GENOMIC DNA]</scope>
    <source>
        <strain evidence="6 7">A3</strain>
    </source>
</reference>
<keyword evidence="4" id="KW-0411">Iron-sulfur</keyword>
<dbReference type="InterPro" id="IPR036922">
    <property type="entry name" value="Rieske_2Fe-2S_sf"/>
</dbReference>
<evidence type="ECO:0000256" key="2">
    <source>
        <dbReference type="ARBA" id="ARBA00022723"/>
    </source>
</evidence>
<sequence>MDPSAPLCRLDDIDDGGAIAVQVDSSTGGFELILLRQGERVFAYHNECPHAGRRLDYAPGRFLVSDGRLVCAAHGATFRVVDGACLGGPCSNGLAGLPVEVVDGSVRLR</sequence>
<dbReference type="Proteomes" id="UP000294862">
    <property type="component" value="Unassembled WGS sequence"/>
</dbReference>
<dbReference type="Pfam" id="PF00355">
    <property type="entry name" value="Rieske"/>
    <property type="match status" value="1"/>
</dbReference>
<dbReference type="EMBL" id="SLWQ01000001">
    <property type="protein sequence ID" value="TCO42827.1"/>
    <property type="molecule type" value="Genomic_DNA"/>
</dbReference>
<dbReference type="InterPro" id="IPR017941">
    <property type="entry name" value="Rieske_2Fe-2S"/>
</dbReference>
<dbReference type="PANTHER" id="PTHR40261:SF1">
    <property type="entry name" value="RIESKE DOMAIN-CONTAINING PROTEIN"/>
    <property type="match status" value="1"/>
</dbReference>
<dbReference type="OrthoDB" id="9794779at2"/>
<dbReference type="PANTHER" id="PTHR40261">
    <property type="match status" value="1"/>
</dbReference>
<dbReference type="RefSeq" id="WP_131992239.1">
    <property type="nucleotide sequence ID" value="NZ_JACGXM010000001.1"/>
</dbReference>
<keyword evidence="2" id="KW-0479">Metal-binding</keyword>
<evidence type="ECO:0000313" key="7">
    <source>
        <dbReference type="Proteomes" id="UP000294862"/>
    </source>
</evidence>
<dbReference type="Gene3D" id="2.102.10.10">
    <property type="entry name" value="Rieske [2Fe-2S] iron-sulphur domain"/>
    <property type="match status" value="1"/>
</dbReference>
<dbReference type="SUPFAM" id="SSF50022">
    <property type="entry name" value="ISP domain"/>
    <property type="match status" value="1"/>
</dbReference>
<accession>A0A4R2IER1</accession>